<gene>
    <name evidence="3" type="ORF">ZOSMA_162G00660</name>
</gene>
<feature type="repeat" description="PPR" evidence="2">
    <location>
        <begin position="314"/>
        <end position="348"/>
    </location>
</feature>
<dbReference type="GO" id="GO:0003723">
    <property type="term" value="F:RNA binding"/>
    <property type="evidence" value="ECO:0007669"/>
    <property type="project" value="InterPro"/>
</dbReference>
<dbReference type="InterPro" id="IPR011990">
    <property type="entry name" value="TPR-like_helical_dom_sf"/>
</dbReference>
<evidence type="ECO:0000313" key="3">
    <source>
        <dbReference type="EMBL" id="KMZ72543.1"/>
    </source>
</evidence>
<dbReference type="PANTHER" id="PTHR47926:SF483">
    <property type="entry name" value="TETRATRICOPEPTIDE-LIKE HELICAL DOMAIN SUPERFAMILY"/>
    <property type="match status" value="1"/>
</dbReference>
<protein>
    <submittedName>
        <fullName evidence="3">Pentatricopeptide repeat-containing protein</fullName>
    </submittedName>
</protein>
<feature type="repeat" description="PPR" evidence="2">
    <location>
        <begin position="349"/>
        <end position="379"/>
    </location>
</feature>
<keyword evidence="1" id="KW-0677">Repeat</keyword>
<dbReference type="FunFam" id="1.25.40.10:FF:000184">
    <property type="entry name" value="Pentatricopeptide repeat-containing protein, chloroplastic"/>
    <property type="match status" value="1"/>
</dbReference>
<name>A0A0K9PU20_ZOSMR</name>
<dbReference type="OMA" id="IFNWNTI"/>
<dbReference type="EMBL" id="LFYR01000625">
    <property type="protein sequence ID" value="KMZ72543.1"/>
    <property type="molecule type" value="Genomic_DNA"/>
</dbReference>
<dbReference type="Pfam" id="PF13041">
    <property type="entry name" value="PPR_2"/>
    <property type="match status" value="1"/>
</dbReference>
<dbReference type="InterPro" id="IPR046960">
    <property type="entry name" value="PPR_At4g14850-like_plant"/>
</dbReference>
<feature type="repeat" description="PPR" evidence="2">
    <location>
        <begin position="77"/>
        <end position="111"/>
    </location>
</feature>
<sequence>MWSANGLIMILRNRCLNTALAQCRSMKQLHQIHAQIVCSHLTSNADIVNRLVLFSATFDTTDLNYTHQLFHTISSPTTFIWNTIIRACSRGKNPNRGITHFVHMLRTGVRPNHLTFPFLAKSSSRLNSIFIGVCIHCFAFKSGTGSDRFVANSLMHMYATCRDIIFARKLFDEMPSRNLVSWNSMVDGYAKCGDMISAHKLFDEMPDRDIVSWSALIDGHVKNMSDYDKALALFDRMQTEGPKANSVTMISVLSACAHLGALDRGRAMHRYILDNSLEMNNLALATSTMDMYAKCGAIDEALQVFYSTPASSTDVLFWNTMIGGLATHGFCQKALDIFKLMPSSGILPDEITYLSVLTGCAHAGRVADAKALFKSLEDDPGVSAHIEHYACMVDVLGRSGLVEEAFEFTNGIPMQPTPSVLGALLSACQTHGRPDLGERIAKKLVELEPNDDGRHVGLSNVYASARRWREARTARKVMEERGVKKLAGCSSVEVQGVMHGFTAGHRLLHLRSNEIYSMLTLIFGQMGIEYYATQETKRTIPLYHA</sequence>
<comment type="caution">
    <text evidence="3">The sequence shown here is derived from an EMBL/GenBank/DDBJ whole genome shotgun (WGS) entry which is preliminary data.</text>
</comment>
<dbReference type="InterPro" id="IPR046848">
    <property type="entry name" value="E_motif"/>
</dbReference>
<reference evidence="4" key="1">
    <citation type="journal article" date="2016" name="Nature">
        <title>The genome of the seagrass Zostera marina reveals angiosperm adaptation to the sea.</title>
        <authorList>
            <person name="Olsen J.L."/>
            <person name="Rouze P."/>
            <person name="Verhelst B."/>
            <person name="Lin Y.-C."/>
            <person name="Bayer T."/>
            <person name="Collen J."/>
            <person name="Dattolo E."/>
            <person name="De Paoli E."/>
            <person name="Dittami S."/>
            <person name="Maumus F."/>
            <person name="Michel G."/>
            <person name="Kersting A."/>
            <person name="Lauritano C."/>
            <person name="Lohaus R."/>
            <person name="Toepel M."/>
            <person name="Tonon T."/>
            <person name="Vanneste K."/>
            <person name="Amirebrahimi M."/>
            <person name="Brakel J."/>
            <person name="Bostroem C."/>
            <person name="Chovatia M."/>
            <person name="Grimwood J."/>
            <person name="Jenkins J.W."/>
            <person name="Jueterbock A."/>
            <person name="Mraz A."/>
            <person name="Stam W.T."/>
            <person name="Tice H."/>
            <person name="Bornberg-Bauer E."/>
            <person name="Green P.J."/>
            <person name="Pearson G.A."/>
            <person name="Procaccini G."/>
            <person name="Duarte C.M."/>
            <person name="Schmutz J."/>
            <person name="Reusch T.B.H."/>
            <person name="Van de Peer Y."/>
        </authorList>
    </citation>
    <scope>NUCLEOTIDE SEQUENCE [LARGE SCALE GENOMIC DNA]</scope>
    <source>
        <strain evidence="4">cv. Finnish</strain>
    </source>
</reference>
<dbReference type="FunFam" id="1.25.40.10:FF:000348">
    <property type="entry name" value="Pentatricopeptide repeat-containing protein chloroplastic"/>
    <property type="match status" value="1"/>
</dbReference>
<evidence type="ECO:0000313" key="4">
    <source>
        <dbReference type="Proteomes" id="UP000036987"/>
    </source>
</evidence>
<evidence type="ECO:0000256" key="1">
    <source>
        <dbReference type="ARBA" id="ARBA00022737"/>
    </source>
</evidence>
<evidence type="ECO:0000256" key="2">
    <source>
        <dbReference type="PROSITE-ProRule" id="PRU00708"/>
    </source>
</evidence>
<dbReference type="NCBIfam" id="TIGR00756">
    <property type="entry name" value="PPR"/>
    <property type="match status" value="4"/>
</dbReference>
<dbReference type="PANTHER" id="PTHR47926">
    <property type="entry name" value="PENTATRICOPEPTIDE REPEAT-CONTAINING PROTEIN"/>
    <property type="match status" value="1"/>
</dbReference>
<feature type="repeat" description="PPR" evidence="2">
    <location>
        <begin position="178"/>
        <end position="212"/>
    </location>
</feature>
<dbReference type="OrthoDB" id="185373at2759"/>
<dbReference type="GO" id="GO:0009451">
    <property type="term" value="P:RNA modification"/>
    <property type="evidence" value="ECO:0000318"/>
    <property type="project" value="GO_Central"/>
</dbReference>
<dbReference type="AlphaFoldDB" id="A0A0K9PU20"/>
<keyword evidence="4" id="KW-1185">Reference proteome</keyword>
<dbReference type="Proteomes" id="UP000036987">
    <property type="component" value="Unassembled WGS sequence"/>
</dbReference>
<dbReference type="Pfam" id="PF01535">
    <property type="entry name" value="PPR"/>
    <property type="match status" value="6"/>
</dbReference>
<accession>A0A0K9PU20</accession>
<dbReference type="PROSITE" id="PS51375">
    <property type="entry name" value="PPR"/>
    <property type="match status" value="4"/>
</dbReference>
<dbReference type="InterPro" id="IPR002885">
    <property type="entry name" value="PPR_rpt"/>
</dbReference>
<dbReference type="Pfam" id="PF20431">
    <property type="entry name" value="E_motif"/>
    <property type="match status" value="1"/>
</dbReference>
<dbReference type="Gene3D" id="1.25.40.10">
    <property type="entry name" value="Tetratricopeptide repeat domain"/>
    <property type="match status" value="3"/>
</dbReference>
<proteinExistence type="predicted"/>
<organism evidence="3 4">
    <name type="scientific">Zostera marina</name>
    <name type="common">Eelgrass</name>
    <dbReference type="NCBI Taxonomy" id="29655"/>
    <lineage>
        <taxon>Eukaryota</taxon>
        <taxon>Viridiplantae</taxon>
        <taxon>Streptophyta</taxon>
        <taxon>Embryophyta</taxon>
        <taxon>Tracheophyta</taxon>
        <taxon>Spermatophyta</taxon>
        <taxon>Magnoliopsida</taxon>
        <taxon>Liliopsida</taxon>
        <taxon>Zosteraceae</taxon>
        <taxon>Zostera</taxon>
    </lineage>
</organism>